<dbReference type="EMBL" id="JAFCMP010000557">
    <property type="protein sequence ID" value="KAG5174945.1"/>
    <property type="molecule type" value="Genomic_DNA"/>
</dbReference>
<dbReference type="OrthoDB" id="1930760at2759"/>
<dbReference type="InterPro" id="IPR036249">
    <property type="entry name" value="Thioredoxin-like_sf"/>
</dbReference>
<comment type="caution">
    <text evidence="2">The sequence shown here is derived from an EMBL/GenBank/DDBJ whole genome shotgun (WGS) entry which is preliminary data.</text>
</comment>
<dbReference type="PANTHER" id="PTHR13887">
    <property type="entry name" value="GLUTATHIONE S-TRANSFERASE KAPPA"/>
    <property type="match status" value="1"/>
</dbReference>
<dbReference type="Gene3D" id="3.40.30.10">
    <property type="entry name" value="Glutaredoxin"/>
    <property type="match status" value="1"/>
</dbReference>
<dbReference type="SUPFAM" id="SSF52833">
    <property type="entry name" value="Thioredoxin-like"/>
    <property type="match status" value="1"/>
</dbReference>
<organism evidence="2 3">
    <name type="scientific">Tribonema minus</name>
    <dbReference type="NCBI Taxonomy" id="303371"/>
    <lineage>
        <taxon>Eukaryota</taxon>
        <taxon>Sar</taxon>
        <taxon>Stramenopiles</taxon>
        <taxon>Ochrophyta</taxon>
        <taxon>PX clade</taxon>
        <taxon>Xanthophyceae</taxon>
        <taxon>Tribonematales</taxon>
        <taxon>Tribonemataceae</taxon>
        <taxon>Tribonema</taxon>
    </lineage>
</organism>
<sequence>MRAVSIYPPAAAPYALSPPVCPWCFIGKRRLEAAIRERGLGPKDVQTTWKPFFLDANSPKDSGIPIGVHLRQKYGAQAGARMAASLAAAGEENGIKFKEDRTVQNTIMSHRLVHLAGKQGKQDAVIEALFSGYFEQGAKLSSVDTLVRIAETAGISGDVRAYLESGEDEDVVMREAFDSARRLGITGVPFFVIARDGNKERLTLSGAQPVDVFDEAFDALK</sequence>
<feature type="domain" description="DSBA-like thioredoxin" evidence="1">
    <location>
        <begin position="20"/>
        <end position="217"/>
    </location>
</feature>
<name>A0A835YGU7_9STRA</name>
<dbReference type="Pfam" id="PF01323">
    <property type="entry name" value="DSBA"/>
    <property type="match status" value="1"/>
</dbReference>
<keyword evidence="3" id="KW-1185">Reference proteome</keyword>
<proteinExistence type="predicted"/>
<dbReference type="Proteomes" id="UP000664859">
    <property type="component" value="Unassembled WGS sequence"/>
</dbReference>
<gene>
    <name evidence="2" type="ORF">JKP88DRAFT_266041</name>
</gene>
<dbReference type="CDD" id="cd03024">
    <property type="entry name" value="DsbA_FrnE"/>
    <property type="match status" value="1"/>
</dbReference>
<dbReference type="InterPro" id="IPR001853">
    <property type="entry name" value="DSBA-like_thioredoxin_dom"/>
</dbReference>
<evidence type="ECO:0000259" key="1">
    <source>
        <dbReference type="Pfam" id="PF01323"/>
    </source>
</evidence>
<dbReference type="AlphaFoldDB" id="A0A835YGU7"/>
<evidence type="ECO:0000313" key="3">
    <source>
        <dbReference type="Proteomes" id="UP000664859"/>
    </source>
</evidence>
<keyword evidence="2" id="KW-0413">Isomerase</keyword>
<evidence type="ECO:0000313" key="2">
    <source>
        <dbReference type="EMBL" id="KAG5174945.1"/>
    </source>
</evidence>
<dbReference type="PANTHER" id="PTHR13887:SF41">
    <property type="entry name" value="THIOREDOXIN SUPERFAMILY PROTEIN"/>
    <property type="match status" value="1"/>
</dbReference>
<protein>
    <submittedName>
        <fullName evidence="2">Protein disulfide isomerase</fullName>
    </submittedName>
</protein>
<accession>A0A835YGU7</accession>
<dbReference type="GO" id="GO:0016853">
    <property type="term" value="F:isomerase activity"/>
    <property type="evidence" value="ECO:0007669"/>
    <property type="project" value="UniProtKB-KW"/>
</dbReference>
<dbReference type="GO" id="GO:0016491">
    <property type="term" value="F:oxidoreductase activity"/>
    <property type="evidence" value="ECO:0007669"/>
    <property type="project" value="InterPro"/>
</dbReference>
<reference evidence="2" key="1">
    <citation type="submission" date="2021-02" db="EMBL/GenBank/DDBJ databases">
        <title>First Annotated Genome of the Yellow-green Alga Tribonema minus.</title>
        <authorList>
            <person name="Mahan K.M."/>
        </authorList>
    </citation>
    <scope>NUCLEOTIDE SEQUENCE</scope>
    <source>
        <strain evidence="2">UTEX B ZZ1240</strain>
    </source>
</reference>